<feature type="region of interest" description="Disordered" evidence="2">
    <location>
        <begin position="250"/>
        <end position="279"/>
    </location>
</feature>
<accession>A0A5B8MND4</accession>
<reference evidence="6 7" key="1">
    <citation type="submission" date="2018-07" db="EMBL/GenBank/DDBJ databases">
        <title>The complete nuclear genome of the prasinophyte Chloropicon primus (CCMP1205).</title>
        <authorList>
            <person name="Pombert J.-F."/>
            <person name="Otis C."/>
            <person name="Turmel M."/>
            <person name="Lemieux C."/>
        </authorList>
    </citation>
    <scope>NUCLEOTIDE SEQUENCE [LARGE SCALE GENOMIC DNA]</scope>
    <source>
        <strain evidence="6 7">CCMP1205</strain>
    </source>
</reference>
<feature type="region of interest" description="Disordered" evidence="2">
    <location>
        <begin position="622"/>
        <end position="716"/>
    </location>
</feature>
<dbReference type="GO" id="GO:0005737">
    <property type="term" value="C:cytoplasm"/>
    <property type="evidence" value="ECO:0007669"/>
    <property type="project" value="TreeGrafter"/>
</dbReference>
<dbReference type="GO" id="GO:0006897">
    <property type="term" value="P:endocytosis"/>
    <property type="evidence" value="ECO:0007669"/>
    <property type="project" value="TreeGrafter"/>
</dbReference>
<dbReference type="EMBL" id="HBHL01005042">
    <property type="protein sequence ID" value="CAD9714433.1"/>
    <property type="molecule type" value="Transcribed_RNA"/>
</dbReference>
<feature type="compositionally biased region" description="Polar residues" evidence="2">
    <location>
        <begin position="644"/>
        <end position="657"/>
    </location>
</feature>
<dbReference type="InterPro" id="IPR002048">
    <property type="entry name" value="EF_hand_dom"/>
</dbReference>
<dbReference type="CDD" id="cd00052">
    <property type="entry name" value="EH"/>
    <property type="match status" value="2"/>
</dbReference>
<evidence type="ECO:0000313" key="6">
    <source>
        <dbReference type="EMBL" id="QDZ20820.1"/>
    </source>
</evidence>
<dbReference type="STRING" id="1764295.A0A5B8MND4"/>
<dbReference type="PANTHER" id="PTHR11216">
    <property type="entry name" value="EH DOMAIN"/>
    <property type="match status" value="1"/>
</dbReference>
<dbReference type="Pfam" id="PF12763">
    <property type="entry name" value="EH"/>
    <property type="match status" value="2"/>
</dbReference>
<gene>
    <name evidence="6" type="ORF">A3770_04p33380</name>
    <name evidence="5" type="ORF">CPRI1469_LOCUS3286</name>
</gene>
<dbReference type="SMART" id="SM00027">
    <property type="entry name" value="EH"/>
    <property type="match status" value="2"/>
</dbReference>
<keyword evidence="1" id="KW-0175">Coiled coil</keyword>
<feature type="domain" description="EH" evidence="3">
    <location>
        <begin position="138"/>
        <end position="230"/>
    </location>
</feature>
<feature type="compositionally biased region" description="Low complexity" evidence="2">
    <location>
        <begin position="250"/>
        <end position="277"/>
    </location>
</feature>
<protein>
    <recommendedName>
        <fullName evidence="8">EF-hand domain-containing protein</fullName>
    </recommendedName>
</protein>
<evidence type="ECO:0000256" key="2">
    <source>
        <dbReference type="SAM" id="MobiDB-lite"/>
    </source>
</evidence>
<dbReference type="InterPro" id="IPR011992">
    <property type="entry name" value="EF-hand-dom_pair"/>
</dbReference>
<dbReference type="GO" id="GO:0005886">
    <property type="term" value="C:plasma membrane"/>
    <property type="evidence" value="ECO:0007669"/>
    <property type="project" value="TreeGrafter"/>
</dbReference>
<dbReference type="PANTHER" id="PTHR11216:SF170">
    <property type="entry name" value="DYNAMIN ASSOCIATED PROTEIN 160, ISOFORM D"/>
    <property type="match status" value="1"/>
</dbReference>
<evidence type="ECO:0000259" key="4">
    <source>
        <dbReference type="PROSITE" id="PS50222"/>
    </source>
</evidence>
<feature type="domain" description="EF-hand" evidence="4">
    <location>
        <begin position="137"/>
        <end position="172"/>
    </location>
</feature>
<dbReference type="AlphaFoldDB" id="A0A5B8MND4"/>
<feature type="compositionally biased region" description="Low complexity" evidence="2">
    <location>
        <begin position="107"/>
        <end position="126"/>
    </location>
</feature>
<reference evidence="5" key="2">
    <citation type="submission" date="2021-01" db="EMBL/GenBank/DDBJ databases">
        <authorList>
            <person name="Corre E."/>
            <person name="Pelletier E."/>
            <person name="Niang G."/>
            <person name="Scheremetjew M."/>
            <person name="Finn R."/>
            <person name="Kale V."/>
            <person name="Holt S."/>
            <person name="Cochrane G."/>
            <person name="Meng A."/>
            <person name="Brown T."/>
            <person name="Cohen L."/>
        </authorList>
    </citation>
    <scope>NUCLEOTIDE SEQUENCE</scope>
    <source>
        <strain evidence="5">CCMP1205</strain>
    </source>
</reference>
<evidence type="ECO:0000256" key="1">
    <source>
        <dbReference type="SAM" id="Coils"/>
    </source>
</evidence>
<evidence type="ECO:0000313" key="7">
    <source>
        <dbReference type="Proteomes" id="UP000316726"/>
    </source>
</evidence>
<organism evidence="6 7">
    <name type="scientific">Chloropicon primus</name>
    <dbReference type="NCBI Taxonomy" id="1764295"/>
    <lineage>
        <taxon>Eukaryota</taxon>
        <taxon>Viridiplantae</taxon>
        <taxon>Chlorophyta</taxon>
        <taxon>Chloropicophyceae</taxon>
        <taxon>Chloropicales</taxon>
        <taxon>Chloropicaceae</taxon>
        <taxon>Chloropicon</taxon>
    </lineage>
</organism>
<dbReference type="PROSITE" id="PS50031">
    <property type="entry name" value="EH"/>
    <property type="match status" value="2"/>
</dbReference>
<keyword evidence="7" id="KW-1185">Reference proteome</keyword>
<evidence type="ECO:0008006" key="8">
    <source>
        <dbReference type="Google" id="ProtNLM"/>
    </source>
</evidence>
<dbReference type="EMBL" id="CP031037">
    <property type="protein sequence ID" value="QDZ20820.1"/>
    <property type="molecule type" value="Genomic_DNA"/>
</dbReference>
<dbReference type="OrthoDB" id="524326at2759"/>
<evidence type="ECO:0000259" key="3">
    <source>
        <dbReference type="PROSITE" id="PS50031"/>
    </source>
</evidence>
<dbReference type="PROSITE" id="PS50222">
    <property type="entry name" value="EF_HAND_2"/>
    <property type="match status" value="2"/>
</dbReference>
<feature type="domain" description="EF-hand" evidence="4">
    <location>
        <begin position="33"/>
        <end position="68"/>
    </location>
</feature>
<dbReference type="GO" id="GO:0016197">
    <property type="term" value="P:endosomal transport"/>
    <property type="evidence" value="ECO:0007669"/>
    <property type="project" value="TreeGrafter"/>
</dbReference>
<proteinExistence type="predicted"/>
<dbReference type="Proteomes" id="UP000316726">
    <property type="component" value="Chromosome 4"/>
</dbReference>
<feature type="compositionally biased region" description="Low complexity" evidence="2">
    <location>
        <begin position="679"/>
        <end position="709"/>
    </location>
</feature>
<feature type="coiled-coil region" evidence="1">
    <location>
        <begin position="407"/>
        <end position="518"/>
    </location>
</feature>
<dbReference type="SUPFAM" id="SSF47473">
    <property type="entry name" value="EF-hand"/>
    <property type="match status" value="1"/>
</dbReference>
<feature type="domain" description="EH" evidence="3">
    <location>
        <begin position="1"/>
        <end position="77"/>
    </location>
</feature>
<dbReference type="SMART" id="SM00054">
    <property type="entry name" value="EFh"/>
    <property type="match status" value="3"/>
</dbReference>
<dbReference type="InterPro" id="IPR000261">
    <property type="entry name" value="EH_dom"/>
</dbReference>
<name>A0A5B8MND4_9CHLO</name>
<sequence length="716" mass="77862">MSSFQEWFRLADRQSTGMVTGQDAVQFFSRSGLPKRLLAQVWEFADTSRRGCLSYEEFVVALRLIAFVQSTPGFQAPGYAINVQQARMTLSNPSFAGVPILQGLGGPPQAAGGQAQQQQQAPTGAGNSPGESSLDAQEVAKFRQVFAQLDTDKDGFVAGSDCFPVFMKSGLDKSVLRHVWDLVAGNEGKLNEQQFLMSQQLIILACKGEKLPAKLPASFSAPSPPAPGQPKNQFAGVAANAAAVGATAAGAGDMQQGGQQMFQQQQQQQQPQFQMPGALPSPAMVSPVAGEFQYKSATPPMPGNFDNIGKSEQLKMEEAHAKARKADEEKQKALFEMMQNQKNKDMFRDAMQELVIFKSRADAELIQLSAQSRLEEQELEKSKKMYENLFSQYGDTQKRYKDQYDNLMSLNEEKSKLVAEIEGLTNQSLDENEFAAPLQQVQSEIAVLKDQLMQMRQADLQRKQKEQSVVTEAQIERQNLQREIETYKMEVEGARMEAERQQGELVQLRNQAQEVLTRSKIEKQALSAVLGNSGQIFHVLSQAALKCGVEIPTFGQLKLEWSEGLASNAEEWNMDELNEGYTVVENLGELSLNNADNAASFNSEIPVQVSLGESAAKQPTLPVGQQVNGKEENPLSNLGVAAPTNRSIDSGSLSQRSDFGMQDMFASSSPNSARSEDLAAPAPVAAAAPTDGKGESAAAAGAPENAGGADWFSFDS</sequence>
<dbReference type="GO" id="GO:0005509">
    <property type="term" value="F:calcium ion binding"/>
    <property type="evidence" value="ECO:0007669"/>
    <property type="project" value="InterPro"/>
</dbReference>
<dbReference type="Gene3D" id="1.10.238.10">
    <property type="entry name" value="EF-hand"/>
    <property type="match status" value="2"/>
</dbReference>
<feature type="region of interest" description="Disordered" evidence="2">
    <location>
        <begin position="106"/>
        <end position="134"/>
    </location>
</feature>
<evidence type="ECO:0000313" key="5">
    <source>
        <dbReference type="EMBL" id="CAD9714433.1"/>
    </source>
</evidence>